<dbReference type="EMBL" id="ML119958">
    <property type="protein sequence ID" value="RPA71211.1"/>
    <property type="molecule type" value="Genomic_DNA"/>
</dbReference>
<protein>
    <submittedName>
        <fullName evidence="2">Uncharacterized protein</fullName>
    </submittedName>
</protein>
<evidence type="ECO:0000313" key="3">
    <source>
        <dbReference type="Proteomes" id="UP000275078"/>
    </source>
</evidence>
<proteinExistence type="predicted"/>
<sequence length="429" mass="48699">MDANYTVKSFTKDSNEPTIHGTYDDFEEANESALEVLRDHFLSLDELDPEFLERWIEDEIITYLENGCLWMDLFPEEGDEPPIRVVVEKSTAHDMKPGAAKESTDFVYTVTSYLLDKESGVFDPAVEGTYTDLEAANEAAIDILHDHYDSGDADVVEESLDDGLIFYNDDGCLWMDESPENTKADPLKVCVTKGVDQRKQKLPNKRALEVEDDDEDEDDEPPAKRAATSTGANPWVQVQTITLYQFCAKSTILTIDRETGDRKPEEKIDRQLFTKRKDALRAFFDEACNIDLAGAMDCYSEEAWDEFDEDIDGTSVQVTGVVEPYKGEFELDYKLDPTCGYPRWTDEVPDEDDEDDEEEAGDVESKERRCCEFWVEPKEVEVVVREKDGRSEVLILTPLEAKGWKGDVEELMPLLRTSGTTKENAVVLD</sequence>
<gene>
    <name evidence="2" type="ORF">BJ508DRAFT_419997</name>
</gene>
<name>A0A3N4HFL1_ASCIM</name>
<dbReference type="AlphaFoldDB" id="A0A3N4HFL1"/>
<feature type="compositionally biased region" description="Acidic residues" evidence="1">
    <location>
        <begin position="347"/>
        <end position="362"/>
    </location>
</feature>
<feature type="region of interest" description="Disordered" evidence="1">
    <location>
        <begin position="343"/>
        <end position="364"/>
    </location>
</feature>
<reference evidence="2 3" key="1">
    <citation type="journal article" date="2018" name="Nat. Ecol. Evol.">
        <title>Pezizomycetes genomes reveal the molecular basis of ectomycorrhizal truffle lifestyle.</title>
        <authorList>
            <person name="Murat C."/>
            <person name="Payen T."/>
            <person name="Noel B."/>
            <person name="Kuo A."/>
            <person name="Morin E."/>
            <person name="Chen J."/>
            <person name="Kohler A."/>
            <person name="Krizsan K."/>
            <person name="Balestrini R."/>
            <person name="Da Silva C."/>
            <person name="Montanini B."/>
            <person name="Hainaut M."/>
            <person name="Levati E."/>
            <person name="Barry K.W."/>
            <person name="Belfiori B."/>
            <person name="Cichocki N."/>
            <person name="Clum A."/>
            <person name="Dockter R.B."/>
            <person name="Fauchery L."/>
            <person name="Guy J."/>
            <person name="Iotti M."/>
            <person name="Le Tacon F."/>
            <person name="Lindquist E.A."/>
            <person name="Lipzen A."/>
            <person name="Malagnac F."/>
            <person name="Mello A."/>
            <person name="Molinier V."/>
            <person name="Miyauchi S."/>
            <person name="Poulain J."/>
            <person name="Riccioni C."/>
            <person name="Rubini A."/>
            <person name="Sitrit Y."/>
            <person name="Splivallo R."/>
            <person name="Traeger S."/>
            <person name="Wang M."/>
            <person name="Zifcakova L."/>
            <person name="Wipf D."/>
            <person name="Zambonelli A."/>
            <person name="Paolocci F."/>
            <person name="Nowrousian M."/>
            <person name="Ottonello S."/>
            <person name="Baldrian P."/>
            <person name="Spatafora J.W."/>
            <person name="Henrissat B."/>
            <person name="Nagy L.G."/>
            <person name="Aury J.M."/>
            <person name="Wincker P."/>
            <person name="Grigoriev I.V."/>
            <person name="Bonfante P."/>
            <person name="Martin F.M."/>
        </authorList>
    </citation>
    <scope>NUCLEOTIDE SEQUENCE [LARGE SCALE GENOMIC DNA]</scope>
    <source>
        <strain evidence="2 3">RN42</strain>
    </source>
</reference>
<evidence type="ECO:0000313" key="2">
    <source>
        <dbReference type="EMBL" id="RPA71211.1"/>
    </source>
</evidence>
<dbReference type="Proteomes" id="UP000275078">
    <property type="component" value="Unassembled WGS sequence"/>
</dbReference>
<evidence type="ECO:0000256" key="1">
    <source>
        <dbReference type="SAM" id="MobiDB-lite"/>
    </source>
</evidence>
<feature type="compositionally biased region" description="Acidic residues" evidence="1">
    <location>
        <begin position="210"/>
        <end position="220"/>
    </location>
</feature>
<feature type="region of interest" description="Disordered" evidence="1">
    <location>
        <begin position="201"/>
        <end position="231"/>
    </location>
</feature>
<organism evidence="2 3">
    <name type="scientific">Ascobolus immersus RN42</name>
    <dbReference type="NCBI Taxonomy" id="1160509"/>
    <lineage>
        <taxon>Eukaryota</taxon>
        <taxon>Fungi</taxon>
        <taxon>Dikarya</taxon>
        <taxon>Ascomycota</taxon>
        <taxon>Pezizomycotina</taxon>
        <taxon>Pezizomycetes</taxon>
        <taxon>Pezizales</taxon>
        <taxon>Ascobolaceae</taxon>
        <taxon>Ascobolus</taxon>
    </lineage>
</organism>
<keyword evidence="3" id="KW-1185">Reference proteome</keyword>
<accession>A0A3N4HFL1</accession>